<comment type="caution">
    <text evidence="2">The sequence shown here is derived from an EMBL/GenBank/DDBJ whole genome shotgun (WGS) entry which is preliminary data.</text>
</comment>
<dbReference type="AlphaFoldDB" id="A0A501WI38"/>
<dbReference type="Proteomes" id="UP000315901">
    <property type="component" value="Unassembled WGS sequence"/>
</dbReference>
<gene>
    <name evidence="2" type="ORF">FJM67_12300</name>
</gene>
<dbReference type="SUPFAM" id="SSF56317">
    <property type="entry name" value="Carbon-nitrogen hydrolase"/>
    <property type="match status" value="1"/>
</dbReference>
<feature type="domain" description="CN hydrolase" evidence="1">
    <location>
        <begin position="4"/>
        <end position="263"/>
    </location>
</feature>
<keyword evidence="2" id="KW-0378">Hydrolase</keyword>
<dbReference type="PANTHER" id="PTHR23088">
    <property type="entry name" value="NITRILASE-RELATED"/>
    <property type="match status" value="1"/>
</dbReference>
<dbReference type="EMBL" id="VFRR01000026">
    <property type="protein sequence ID" value="TPE49179.1"/>
    <property type="molecule type" value="Genomic_DNA"/>
</dbReference>
<accession>A0A501WI38</accession>
<dbReference type="CDD" id="cd07574">
    <property type="entry name" value="nitrilase_Rim1_like"/>
    <property type="match status" value="1"/>
</dbReference>
<dbReference type="InterPro" id="IPR036526">
    <property type="entry name" value="C-N_Hydrolase_sf"/>
</dbReference>
<organism evidence="2 3">
    <name type="scientific">Maribrevibacterium harenarium</name>
    <dbReference type="NCBI Taxonomy" id="2589817"/>
    <lineage>
        <taxon>Bacteria</taxon>
        <taxon>Pseudomonadati</taxon>
        <taxon>Pseudomonadota</taxon>
        <taxon>Gammaproteobacteria</taxon>
        <taxon>Oceanospirillales</taxon>
        <taxon>Oceanospirillaceae</taxon>
        <taxon>Maribrevibacterium</taxon>
    </lineage>
</organism>
<dbReference type="OrthoDB" id="9811121at2"/>
<sequence length="295" mass="33159">MSTFTLAAAQYDIGFFQRWEDFAEKLEQWVAQAAKNQASLAVFPEYGSMELASLFGEAVYKDLQRQLHEMQTLLPQWHALHNELAKRYNLMILAASYPVQQANGEFVNRAYLFGPQGLLGFQDKLIMTRFENEQWHISAGDQIQVIATDLGTIGINICYDSEFPHLARQQVMAGANLILVPSCTDTEAGFHRVRLGCQARALENQCYVAQAPTFGLAPWSEAVDINTGRASIYTPVDYGFPDNGILRQGSESDAQWVFAELDLSEIARIRAEGQVFNHRDWDKQFSPTAPVQNGQ</sequence>
<name>A0A501WI38_9GAMM</name>
<protein>
    <submittedName>
        <fullName evidence="2">Carbon-nitrogen hydrolase family protein</fullName>
    </submittedName>
</protein>
<keyword evidence="3" id="KW-1185">Reference proteome</keyword>
<evidence type="ECO:0000259" key="1">
    <source>
        <dbReference type="PROSITE" id="PS50263"/>
    </source>
</evidence>
<reference evidence="2 3" key="1">
    <citation type="submission" date="2019-06" db="EMBL/GenBank/DDBJ databases">
        <title>A novel bacterium of genus Marinomonas, isolated from coastal sand.</title>
        <authorList>
            <person name="Huang H."/>
            <person name="Mo K."/>
            <person name="Hu Y."/>
        </authorList>
    </citation>
    <scope>NUCLEOTIDE SEQUENCE [LARGE SCALE GENOMIC DNA]</scope>
    <source>
        <strain evidence="2 3">HB171799</strain>
    </source>
</reference>
<dbReference type="PROSITE" id="PS50263">
    <property type="entry name" value="CN_HYDROLASE"/>
    <property type="match status" value="1"/>
</dbReference>
<dbReference type="PANTHER" id="PTHR23088:SF50">
    <property type="entry name" value="HYDROLASE YHCX"/>
    <property type="match status" value="1"/>
</dbReference>
<dbReference type="InterPro" id="IPR003010">
    <property type="entry name" value="C-N_Hydrolase"/>
</dbReference>
<evidence type="ECO:0000313" key="3">
    <source>
        <dbReference type="Proteomes" id="UP000315901"/>
    </source>
</evidence>
<dbReference type="Gene3D" id="3.60.110.10">
    <property type="entry name" value="Carbon-nitrogen hydrolase"/>
    <property type="match status" value="1"/>
</dbReference>
<dbReference type="RefSeq" id="WP_140589699.1">
    <property type="nucleotide sequence ID" value="NZ_VFRR01000026.1"/>
</dbReference>
<evidence type="ECO:0000313" key="2">
    <source>
        <dbReference type="EMBL" id="TPE49179.1"/>
    </source>
</evidence>
<proteinExistence type="predicted"/>
<dbReference type="GO" id="GO:0016787">
    <property type="term" value="F:hydrolase activity"/>
    <property type="evidence" value="ECO:0007669"/>
    <property type="project" value="UniProtKB-KW"/>
</dbReference>
<dbReference type="Pfam" id="PF00795">
    <property type="entry name" value="CN_hydrolase"/>
    <property type="match status" value="1"/>
</dbReference>